<evidence type="ECO:0000256" key="3">
    <source>
        <dbReference type="ARBA" id="ARBA00022553"/>
    </source>
</evidence>
<dbReference type="InterPro" id="IPR005467">
    <property type="entry name" value="His_kinase_dom"/>
</dbReference>
<dbReference type="EMBL" id="BMAY01000001">
    <property type="protein sequence ID" value="GFZ26307.1"/>
    <property type="molecule type" value="Genomic_DNA"/>
</dbReference>
<dbReference type="CDD" id="cd00075">
    <property type="entry name" value="HATPase"/>
    <property type="match status" value="1"/>
</dbReference>
<dbReference type="EC" id="2.7.13.3" evidence="2"/>
<dbReference type="Gene3D" id="3.30.565.10">
    <property type="entry name" value="Histidine kinase-like ATPase, C-terminal domain"/>
    <property type="match status" value="1"/>
</dbReference>
<dbReference type="InterPro" id="IPR036890">
    <property type="entry name" value="HATPase_C_sf"/>
</dbReference>
<dbReference type="AlphaFoldDB" id="A0A916QIP1"/>
<dbReference type="GO" id="GO:0005886">
    <property type="term" value="C:plasma membrane"/>
    <property type="evidence" value="ECO:0007669"/>
    <property type="project" value="TreeGrafter"/>
</dbReference>
<dbReference type="SMART" id="SM00387">
    <property type="entry name" value="HATPase_c"/>
    <property type="match status" value="1"/>
</dbReference>
<dbReference type="Proteomes" id="UP000677218">
    <property type="component" value="Unassembled WGS sequence"/>
</dbReference>
<keyword evidence="12" id="KW-1185">Reference proteome</keyword>
<keyword evidence="3" id="KW-0597">Phosphoprotein</keyword>
<keyword evidence="4" id="KW-0808">Transferase</keyword>
<dbReference type="InterPro" id="IPR003661">
    <property type="entry name" value="HisK_dim/P_dom"/>
</dbReference>
<dbReference type="SMART" id="SM00388">
    <property type="entry name" value="HisKA"/>
    <property type="match status" value="1"/>
</dbReference>
<comment type="caution">
    <text evidence="11">The sequence shown here is derived from an EMBL/GenBank/DDBJ whole genome shotgun (WGS) entry which is preliminary data.</text>
</comment>
<dbReference type="CDD" id="cd00082">
    <property type="entry name" value="HisKA"/>
    <property type="match status" value="1"/>
</dbReference>
<dbReference type="InterPro" id="IPR036097">
    <property type="entry name" value="HisK_dim/P_sf"/>
</dbReference>
<evidence type="ECO:0000256" key="4">
    <source>
        <dbReference type="ARBA" id="ARBA00022679"/>
    </source>
</evidence>
<dbReference type="RefSeq" id="WP_212780013.1">
    <property type="nucleotide sequence ID" value="NZ_BMAY01000001.1"/>
</dbReference>
<dbReference type="SUPFAM" id="SSF55874">
    <property type="entry name" value="ATPase domain of HSP90 chaperone/DNA topoisomerase II/histidine kinase"/>
    <property type="match status" value="1"/>
</dbReference>
<keyword evidence="6 11" id="KW-0418">Kinase</keyword>
<keyword evidence="5 9" id="KW-0812">Transmembrane</keyword>
<evidence type="ECO:0000256" key="1">
    <source>
        <dbReference type="ARBA" id="ARBA00000085"/>
    </source>
</evidence>
<dbReference type="Gene3D" id="1.10.287.130">
    <property type="match status" value="1"/>
</dbReference>
<feature type="domain" description="Histidine kinase" evidence="10">
    <location>
        <begin position="200"/>
        <end position="412"/>
    </location>
</feature>
<dbReference type="Pfam" id="PF02518">
    <property type="entry name" value="HATPase_c"/>
    <property type="match status" value="1"/>
</dbReference>
<evidence type="ECO:0000259" key="10">
    <source>
        <dbReference type="PROSITE" id="PS50109"/>
    </source>
</evidence>
<organism evidence="11 12">
    <name type="scientific">Lactobacillus corticis</name>
    <dbReference type="NCBI Taxonomy" id="2201249"/>
    <lineage>
        <taxon>Bacteria</taxon>
        <taxon>Bacillati</taxon>
        <taxon>Bacillota</taxon>
        <taxon>Bacilli</taxon>
        <taxon>Lactobacillales</taxon>
        <taxon>Lactobacillaceae</taxon>
        <taxon>Lactobacillus</taxon>
    </lineage>
</organism>
<evidence type="ECO:0000313" key="12">
    <source>
        <dbReference type="Proteomes" id="UP000677218"/>
    </source>
</evidence>
<evidence type="ECO:0000256" key="7">
    <source>
        <dbReference type="ARBA" id="ARBA00022989"/>
    </source>
</evidence>
<sequence length="412" mass="46469">MIKQVRRKFLLISIMALFLVLLALIGGVTTVSMIRDDQEMNSVLTVLAKNNGNLLSKRAHKSFGANYKPDNMFKYRFFSVTVKNKTVSPKDMTHIYAIDDQQIADNSRRIVRQIKFAKRGKMRINGSRYAYYAVKKGSSYTVYFLDTYPLTSSTRSMIRLAIVIALVSLAFFALLIVAFSNRAIKPIILAYRKQQSFITNAGHELKTPLAIIAANTEMEEMLGKDDEWTKSTKEQVARLTDLINSLIRLARFAEKDELKLSRINFSEIAQKAANSFKSILSKDGKEYQVEIDPDLYVNAEPQTLYELCNILLDNAAKYCDDNGRVLVSLKPSKLSQTAVLTVKNSYAAGKNVDYSHFFERFYRADESHNSSKSGFGIGLSMASELTNAFGGKIKAGYDDGFFKITLSLRLKK</sequence>
<dbReference type="InterPro" id="IPR050428">
    <property type="entry name" value="TCS_sensor_his_kinase"/>
</dbReference>
<dbReference type="PANTHER" id="PTHR45436">
    <property type="entry name" value="SENSOR HISTIDINE KINASE YKOH"/>
    <property type="match status" value="1"/>
</dbReference>
<evidence type="ECO:0000256" key="6">
    <source>
        <dbReference type="ARBA" id="ARBA00022777"/>
    </source>
</evidence>
<reference evidence="11" key="1">
    <citation type="submission" date="2020-08" db="EMBL/GenBank/DDBJ databases">
        <title>Taxonomic study for Lactobacillus species isolated from hardwood bark.</title>
        <authorList>
            <person name="Tohno M."/>
            <person name="Tanizawa Y."/>
        </authorList>
    </citation>
    <scope>NUCLEOTIDE SEQUENCE</scope>
    <source>
        <strain evidence="11">B40</strain>
    </source>
</reference>
<dbReference type="Pfam" id="PF00512">
    <property type="entry name" value="HisKA"/>
    <property type="match status" value="1"/>
</dbReference>
<accession>A0A916QIP1</accession>
<dbReference type="PANTHER" id="PTHR45436:SF5">
    <property type="entry name" value="SENSOR HISTIDINE KINASE TRCS"/>
    <property type="match status" value="1"/>
</dbReference>
<dbReference type="GO" id="GO:0000155">
    <property type="term" value="F:phosphorelay sensor kinase activity"/>
    <property type="evidence" value="ECO:0007669"/>
    <property type="project" value="InterPro"/>
</dbReference>
<evidence type="ECO:0000256" key="9">
    <source>
        <dbReference type="SAM" id="Phobius"/>
    </source>
</evidence>
<dbReference type="InterPro" id="IPR003594">
    <property type="entry name" value="HATPase_dom"/>
</dbReference>
<keyword evidence="9" id="KW-0472">Membrane</keyword>
<comment type="catalytic activity">
    <reaction evidence="1">
        <text>ATP + protein L-histidine = ADP + protein N-phospho-L-histidine.</text>
        <dbReference type="EC" id="2.7.13.3"/>
    </reaction>
</comment>
<name>A0A916QIP1_9LACO</name>
<evidence type="ECO:0000256" key="5">
    <source>
        <dbReference type="ARBA" id="ARBA00022692"/>
    </source>
</evidence>
<keyword evidence="8" id="KW-0902">Two-component regulatory system</keyword>
<evidence type="ECO:0000256" key="8">
    <source>
        <dbReference type="ARBA" id="ARBA00023012"/>
    </source>
</evidence>
<dbReference type="PROSITE" id="PS50109">
    <property type="entry name" value="HIS_KIN"/>
    <property type="match status" value="1"/>
</dbReference>
<protein>
    <recommendedName>
        <fullName evidence="2">histidine kinase</fullName>
        <ecNumber evidence="2">2.7.13.3</ecNumber>
    </recommendedName>
</protein>
<dbReference type="SUPFAM" id="SSF47384">
    <property type="entry name" value="Homodimeric domain of signal transducing histidine kinase"/>
    <property type="match status" value="1"/>
</dbReference>
<feature type="transmembrane region" description="Helical" evidence="9">
    <location>
        <begin position="157"/>
        <end position="179"/>
    </location>
</feature>
<evidence type="ECO:0000313" key="11">
    <source>
        <dbReference type="EMBL" id="GFZ26307.1"/>
    </source>
</evidence>
<proteinExistence type="predicted"/>
<evidence type="ECO:0000256" key="2">
    <source>
        <dbReference type="ARBA" id="ARBA00012438"/>
    </source>
</evidence>
<gene>
    <name evidence="11" type="ORF">LCB40_01870</name>
</gene>
<keyword evidence="7 9" id="KW-1133">Transmembrane helix</keyword>